<dbReference type="PANTHER" id="PTHR10605:SF56">
    <property type="entry name" value="BIFUNCTIONAL HEPARAN SULFATE N-DEACETYLASE_N-SULFOTRANSFERASE"/>
    <property type="match status" value="1"/>
</dbReference>
<sequence length="251" mass="27855">MDPRGTTPAGALPTLVIIGAMKCGTTSLHRYLDLHPEVAMSGHKELNFFFGPVDGEPDPMRGNWARGVDWYAARFDPAAAVRGEASPGYTSPDHPEVAGRMASVVPDARLVYAVRDPVDRAVSQYWHHRREGTEARGPEEALLDPRSQYVARGRYLERLAPFLSAGFADRVAVVAQEDLRDRPRATMRRLFAWLGVDEGHWSPGMAERRNSAPEPARPLSAAVRDGLRDAVRDDADRLREFTGQAFPQWSV</sequence>
<dbReference type="STRING" id="1798228.SAMN05216574_1347"/>
<reference evidence="3" key="1">
    <citation type="submission" date="2016-10" db="EMBL/GenBank/DDBJ databases">
        <authorList>
            <person name="Varghese N."/>
            <person name="Submissions S."/>
        </authorList>
    </citation>
    <scope>NUCLEOTIDE SEQUENCE [LARGE SCALE GENOMIC DNA]</scope>
    <source>
        <strain evidence="3">DSM 46838</strain>
    </source>
</reference>
<keyword evidence="3" id="KW-1185">Reference proteome</keyword>
<dbReference type="EMBL" id="FOND01000034">
    <property type="protein sequence ID" value="SFF93068.1"/>
    <property type="molecule type" value="Genomic_DNA"/>
</dbReference>
<dbReference type="Proteomes" id="UP000198589">
    <property type="component" value="Unassembled WGS sequence"/>
</dbReference>
<dbReference type="OrthoDB" id="4508169at2"/>
<dbReference type="Gene3D" id="3.40.50.300">
    <property type="entry name" value="P-loop containing nucleotide triphosphate hydrolases"/>
    <property type="match status" value="1"/>
</dbReference>
<dbReference type="Pfam" id="PF13469">
    <property type="entry name" value="Sulfotransfer_3"/>
    <property type="match status" value="1"/>
</dbReference>
<evidence type="ECO:0000313" key="2">
    <source>
        <dbReference type="EMBL" id="SFF93068.1"/>
    </source>
</evidence>
<organism evidence="2 3">
    <name type="scientific">Blastococcus tunisiensis</name>
    <dbReference type="NCBI Taxonomy" id="1798228"/>
    <lineage>
        <taxon>Bacteria</taxon>
        <taxon>Bacillati</taxon>
        <taxon>Actinomycetota</taxon>
        <taxon>Actinomycetes</taxon>
        <taxon>Geodermatophilales</taxon>
        <taxon>Geodermatophilaceae</taxon>
        <taxon>Blastococcus</taxon>
    </lineage>
</organism>
<evidence type="ECO:0000313" key="3">
    <source>
        <dbReference type="Proteomes" id="UP000198589"/>
    </source>
</evidence>
<evidence type="ECO:0000256" key="1">
    <source>
        <dbReference type="ARBA" id="ARBA00022679"/>
    </source>
</evidence>
<dbReference type="SUPFAM" id="SSF52540">
    <property type="entry name" value="P-loop containing nucleoside triphosphate hydrolases"/>
    <property type="match status" value="1"/>
</dbReference>
<dbReference type="GO" id="GO:0008146">
    <property type="term" value="F:sulfotransferase activity"/>
    <property type="evidence" value="ECO:0007669"/>
    <property type="project" value="InterPro"/>
</dbReference>
<proteinExistence type="predicted"/>
<dbReference type="InterPro" id="IPR027417">
    <property type="entry name" value="P-loop_NTPase"/>
</dbReference>
<dbReference type="RefSeq" id="WP_092203933.1">
    <property type="nucleotide sequence ID" value="NZ_FOND01000034.1"/>
</dbReference>
<name>A0A1I2MPN0_9ACTN</name>
<dbReference type="AlphaFoldDB" id="A0A1I2MPN0"/>
<dbReference type="PANTHER" id="PTHR10605">
    <property type="entry name" value="HEPARAN SULFATE SULFOTRANSFERASE"/>
    <property type="match status" value="1"/>
</dbReference>
<accession>A0A1I2MPN0</accession>
<keyword evidence="1 2" id="KW-0808">Transferase</keyword>
<protein>
    <submittedName>
        <fullName evidence="2">Sulfotransferase family protein</fullName>
    </submittedName>
</protein>
<gene>
    <name evidence="2" type="ORF">SAMN05216574_1347</name>
</gene>
<dbReference type="InterPro" id="IPR037359">
    <property type="entry name" value="NST/OST"/>
</dbReference>